<reference evidence="1 3" key="1">
    <citation type="submission" date="2019-05" db="EMBL/GenBank/DDBJ databases">
        <title>Mikania micrantha, genome provides insights into the molecular mechanism of rapid growth.</title>
        <authorList>
            <person name="Liu B."/>
        </authorList>
    </citation>
    <scope>NUCLEOTIDE SEQUENCE [LARGE SCALE GENOMIC DNA]</scope>
    <source>
        <strain evidence="1">NLD-2019</strain>
        <tissue evidence="1">Leaf</tissue>
    </source>
</reference>
<organism evidence="1 3">
    <name type="scientific">Mikania micrantha</name>
    <name type="common">bitter vine</name>
    <dbReference type="NCBI Taxonomy" id="192012"/>
    <lineage>
        <taxon>Eukaryota</taxon>
        <taxon>Viridiplantae</taxon>
        <taxon>Streptophyta</taxon>
        <taxon>Embryophyta</taxon>
        <taxon>Tracheophyta</taxon>
        <taxon>Spermatophyta</taxon>
        <taxon>Magnoliopsida</taxon>
        <taxon>eudicotyledons</taxon>
        <taxon>Gunneridae</taxon>
        <taxon>Pentapetalae</taxon>
        <taxon>asterids</taxon>
        <taxon>campanulids</taxon>
        <taxon>Asterales</taxon>
        <taxon>Asteraceae</taxon>
        <taxon>Asteroideae</taxon>
        <taxon>Heliantheae alliance</taxon>
        <taxon>Eupatorieae</taxon>
        <taxon>Mikania</taxon>
    </lineage>
</organism>
<accession>A0A5N6LH20</accession>
<keyword evidence="3" id="KW-1185">Reference proteome</keyword>
<evidence type="ECO:0000313" key="1">
    <source>
        <dbReference type="EMBL" id="KAD1527669.1"/>
    </source>
</evidence>
<name>A0A5N6LH20_9ASTR</name>
<protein>
    <submittedName>
        <fullName evidence="1">Uncharacterized protein</fullName>
    </submittedName>
</protein>
<dbReference type="EMBL" id="SZYD01000703">
    <property type="protein sequence ID" value="KAD1527669.1"/>
    <property type="molecule type" value="Genomic_DNA"/>
</dbReference>
<evidence type="ECO:0000313" key="2">
    <source>
        <dbReference type="EMBL" id="KAD4888733.1"/>
    </source>
</evidence>
<evidence type="ECO:0000313" key="3">
    <source>
        <dbReference type="Proteomes" id="UP000326396"/>
    </source>
</evidence>
<proteinExistence type="predicted"/>
<comment type="caution">
    <text evidence="1">The sequence shown here is derived from an EMBL/GenBank/DDBJ whole genome shotgun (WGS) entry which is preliminary data.</text>
</comment>
<gene>
    <name evidence="2" type="ORF">E3N88_20806</name>
    <name evidence="1" type="ORF">E3N88_42678</name>
</gene>
<sequence length="97" mass="10783">MPDAEESATKRSRRLDRQQLEAGSAGYWRLVRPAHGWRLDWPAAVVGIAGNRQKTGGKREAKCREYSTRRPSAALSLKHFHHQQTLAAGPIPITTAP</sequence>
<dbReference type="Proteomes" id="UP000326396">
    <property type="component" value="Linkage Group LG19"/>
</dbReference>
<dbReference type="AlphaFoldDB" id="A0A5N6LH20"/>
<dbReference type="EMBL" id="SZYD01000011">
    <property type="protein sequence ID" value="KAD4888733.1"/>
    <property type="molecule type" value="Genomic_DNA"/>
</dbReference>